<evidence type="ECO:0000256" key="1">
    <source>
        <dbReference type="ARBA" id="ARBA00022737"/>
    </source>
</evidence>
<dbReference type="Proteomes" id="UP000593566">
    <property type="component" value="Unassembled WGS sequence"/>
</dbReference>
<keyword evidence="1" id="KW-0677">Repeat</keyword>
<dbReference type="AlphaFoldDB" id="A0A8H6F7I6"/>
<dbReference type="Gene3D" id="3.40.50.300">
    <property type="entry name" value="P-loop containing nucleotide triphosphate hydrolases"/>
    <property type="match status" value="2"/>
</dbReference>
<feature type="domain" description="NACHT" evidence="2">
    <location>
        <begin position="857"/>
        <end position="999"/>
    </location>
</feature>
<sequence length="1045" mass="118385">MANQNQNGSDLWAEALTDPGLAAKDKDSIKGIAPIKLDELLHSIETQRDTYRNQRTTFKGPKGERVVLSDIFAKVAKWIKKFVEVGDTAVQFDPGHAALPWAAVRFILQTSLNHAEQHAVILEGVETVARVLAWSKIQESLYLGQKAEAVHLLKADLVRLYVTVLSFLAKAYRFYCKRSSERAFGSVFKSSDHYSKKVHEISSQQHEIERYAVQILAAILIDQVQASDTNQSRLFHAFKALKTSHLKDSDAKQTKLLESLQEVKFSLAEGLDAKQSKLLEALEDQKITLAGDCNATQAILLETLQDLRLKVADDSHAIQSKLLEALQDLKRPFSHVQTVSTTSNGILKDLQRDKILDWVSSTRHQSHHSQIYKKVLKGTGEWLLRSPELYDWLDSSSSQMMWLHGIPGSGKSRLVSILAHDMKESHGHLSGTMPTYSYCGMVEQRPLESKPETIFRSLIRQLIVSESELPEPILRWYGKRDEQSDNPLGEAVRLIKEIASERSVTYILLDAVDECDGDERGEILKGLEEILQQCSTLIKIFVSSRNDHDFSNFFSGYPHVSIKASKNQGDIEMYINKMVHDAIVEKPKKLLSTVDVSDSFKDQIKRTLREGAQGMFLWVELQLQYLCTLKSKDDVEDRLGHLPPTLIGVYGDIYSRNIETLAENSKILVENIVQWLLCCQESLEIDVLMAAVTASSRRKCSTKAQVLDLTANLVTHDEELNVFRFAHLSVKEYLEEVRMDFASPRNHKTAAIGSLRLLTDDTQSLVEEVRHEGRAQNPQAYASKYWSRHLMQCGDQKPMEEPYSLLQEFAAHQPHWCWQEPNFAEYQDNNFSKLLVGTGAWLLKSSEMNTWKSRTGDTLFLSGGPGFGKTVLTSITIDHLQEQFADEAFAVAYVYCNLNEQSRQSSVYLVFSLLRQLVQQKPSLANLREISDDRHDPSTRTAIEHVFALLRHSGSSFERIFIVVDGLDELLHEDLQEFLAKLHELQSCLPVNLMIVSRPHSYIEAELRTGGRLLECIDLMKRYTKLEDVEICCSTCVEATLYGGK</sequence>
<evidence type="ECO:0000313" key="4">
    <source>
        <dbReference type="Proteomes" id="UP000593566"/>
    </source>
</evidence>
<dbReference type="InterPro" id="IPR056884">
    <property type="entry name" value="NPHP3-like_N"/>
</dbReference>
<evidence type="ECO:0000259" key="2">
    <source>
        <dbReference type="PROSITE" id="PS50837"/>
    </source>
</evidence>
<gene>
    <name evidence="3" type="ORF">HO133_006263</name>
</gene>
<dbReference type="InterPro" id="IPR056125">
    <property type="entry name" value="DUF7708"/>
</dbReference>
<name>A0A8H6F7I6_9LECA</name>
<dbReference type="GeneID" id="59334664"/>
<dbReference type="PANTHER" id="PTHR10039">
    <property type="entry name" value="AMELOGENIN"/>
    <property type="match status" value="1"/>
</dbReference>
<dbReference type="InterPro" id="IPR007111">
    <property type="entry name" value="NACHT_NTPase"/>
</dbReference>
<accession>A0A8H6F7I6</accession>
<dbReference type="RefSeq" id="XP_037147286.1">
    <property type="nucleotide sequence ID" value="XM_037297161.1"/>
</dbReference>
<proteinExistence type="predicted"/>
<reference evidence="3 4" key="1">
    <citation type="journal article" date="2020" name="Genomics">
        <title>Complete, high-quality genomes from long-read metagenomic sequencing of two wolf lichen thalli reveals enigmatic genome architecture.</title>
        <authorList>
            <person name="McKenzie S.K."/>
            <person name="Walston R.F."/>
            <person name="Allen J.L."/>
        </authorList>
    </citation>
    <scope>NUCLEOTIDE SEQUENCE [LARGE SCALE GENOMIC DNA]</scope>
    <source>
        <strain evidence="3">WasteWater1</strain>
    </source>
</reference>
<keyword evidence="4" id="KW-1185">Reference proteome</keyword>
<dbReference type="Pfam" id="PF24883">
    <property type="entry name" value="NPHP3_N"/>
    <property type="match status" value="2"/>
</dbReference>
<dbReference type="EMBL" id="JACCJB010000024">
    <property type="protein sequence ID" value="KAF6217851.1"/>
    <property type="molecule type" value="Genomic_DNA"/>
</dbReference>
<evidence type="ECO:0000313" key="3">
    <source>
        <dbReference type="EMBL" id="KAF6217851.1"/>
    </source>
</evidence>
<dbReference type="SUPFAM" id="SSF52540">
    <property type="entry name" value="P-loop containing nucleoside triphosphate hydrolases"/>
    <property type="match status" value="2"/>
</dbReference>
<protein>
    <recommendedName>
        <fullName evidence="2">NACHT domain-containing protein</fullName>
    </recommendedName>
</protein>
<organism evidence="3 4">
    <name type="scientific">Letharia lupina</name>
    <dbReference type="NCBI Taxonomy" id="560253"/>
    <lineage>
        <taxon>Eukaryota</taxon>
        <taxon>Fungi</taxon>
        <taxon>Dikarya</taxon>
        <taxon>Ascomycota</taxon>
        <taxon>Pezizomycotina</taxon>
        <taxon>Lecanoromycetes</taxon>
        <taxon>OSLEUM clade</taxon>
        <taxon>Lecanoromycetidae</taxon>
        <taxon>Lecanorales</taxon>
        <taxon>Lecanorineae</taxon>
        <taxon>Parmeliaceae</taxon>
        <taxon>Letharia</taxon>
    </lineage>
</organism>
<dbReference type="InterPro" id="IPR027417">
    <property type="entry name" value="P-loop_NTPase"/>
</dbReference>
<dbReference type="Pfam" id="PF24809">
    <property type="entry name" value="DUF7708"/>
    <property type="match status" value="1"/>
</dbReference>
<dbReference type="PROSITE" id="PS50837">
    <property type="entry name" value="NACHT"/>
    <property type="match status" value="1"/>
</dbReference>
<comment type="caution">
    <text evidence="3">The sequence shown here is derived from an EMBL/GenBank/DDBJ whole genome shotgun (WGS) entry which is preliminary data.</text>
</comment>